<evidence type="ECO:0000256" key="6">
    <source>
        <dbReference type="NCBIfam" id="TIGR01280"/>
    </source>
</evidence>
<evidence type="ECO:0000256" key="7">
    <source>
        <dbReference type="SAM" id="Coils"/>
    </source>
</evidence>
<evidence type="ECO:0000256" key="1">
    <source>
        <dbReference type="ARBA" id="ARBA00009998"/>
    </source>
</evidence>
<dbReference type="EC" id="3.1.11.6" evidence="6"/>
<gene>
    <name evidence="8" type="primary">xseB</name>
    <name evidence="8" type="ORF">JWV37_10995</name>
</gene>
<evidence type="ECO:0000256" key="4">
    <source>
        <dbReference type="ARBA" id="ARBA00022801"/>
    </source>
</evidence>
<evidence type="ECO:0000313" key="9">
    <source>
        <dbReference type="Proteomes" id="UP000703590"/>
    </source>
</evidence>
<keyword evidence="4 8" id="KW-0378">Hydrolase</keyword>
<dbReference type="InterPro" id="IPR037004">
    <property type="entry name" value="Exonuc_VII_ssu_sf"/>
</dbReference>
<protein>
    <recommendedName>
        <fullName evidence="6">Exodeoxyribonuclease VII small subunit</fullName>
        <ecNumber evidence="6">3.1.11.6</ecNumber>
    </recommendedName>
</protein>
<dbReference type="NCBIfam" id="TIGR01280">
    <property type="entry name" value="xseB"/>
    <property type="match status" value="1"/>
</dbReference>
<reference evidence="8" key="2">
    <citation type="submission" date="2021-02" db="EMBL/GenBank/DDBJ databases">
        <authorList>
            <person name="Merkel A.Y."/>
        </authorList>
    </citation>
    <scope>NUCLEOTIDE SEQUENCE</scope>
    <source>
        <strain evidence="8">T05b</strain>
    </source>
</reference>
<dbReference type="RefSeq" id="WP_205459868.1">
    <property type="nucleotide sequence ID" value="NZ_JAFHKK010000031.1"/>
</dbReference>
<keyword evidence="5" id="KW-0269">Exonuclease</keyword>
<comment type="similarity">
    <text evidence="1">Belongs to the XseB family.</text>
</comment>
<dbReference type="InterPro" id="IPR003761">
    <property type="entry name" value="Exonuc_VII_S"/>
</dbReference>
<dbReference type="Gene3D" id="1.10.287.1040">
    <property type="entry name" value="Exonuclease VII, small subunit"/>
    <property type="match status" value="1"/>
</dbReference>
<feature type="coiled-coil region" evidence="7">
    <location>
        <begin position="30"/>
        <end position="60"/>
    </location>
</feature>
<sequence length="62" mass="6983">MAENFETKLQEAKQILEKLNAPEMTLEESVEAYKKGMKALQEASKMLENAKLAFEHAKGEIA</sequence>
<dbReference type="Proteomes" id="UP000703590">
    <property type="component" value="Unassembled WGS sequence"/>
</dbReference>
<keyword evidence="2" id="KW-0963">Cytoplasm</keyword>
<organism evidence="8 9">
    <name type="scientific">Sulfurospirillum tamanense</name>
    <dbReference type="NCBI Taxonomy" id="2813362"/>
    <lineage>
        <taxon>Bacteria</taxon>
        <taxon>Pseudomonadati</taxon>
        <taxon>Campylobacterota</taxon>
        <taxon>Epsilonproteobacteria</taxon>
        <taxon>Campylobacterales</taxon>
        <taxon>Sulfurospirillaceae</taxon>
        <taxon>Sulfurospirillum</taxon>
    </lineage>
</organism>
<dbReference type="EMBL" id="JAFHKK010000031">
    <property type="protein sequence ID" value="MBN2965310.1"/>
    <property type="molecule type" value="Genomic_DNA"/>
</dbReference>
<accession>A0ABS2WUX4</accession>
<dbReference type="Pfam" id="PF02609">
    <property type="entry name" value="Exonuc_VII_S"/>
    <property type="match status" value="1"/>
</dbReference>
<keyword evidence="7" id="KW-0175">Coiled coil</keyword>
<proteinExistence type="inferred from homology"/>
<evidence type="ECO:0000313" key="8">
    <source>
        <dbReference type="EMBL" id="MBN2965310.1"/>
    </source>
</evidence>
<keyword evidence="3" id="KW-0540">Nuclease</keyword>
<dbReference type="GO" id="GO:0008855">
    <property type="term" value="F:exodeoxyribonuclease VII activity"/>
    <property type="evidence" value="ECO:0007669"/>
    <property type="project" value="UniProtKB-EC"/>
</dbReference>
<evidence type="ECO:0000256" key="2">
    <source>
        <dbReference type="ARBA" id="ARBA00022490"/>
    </source>
</evidence>
<evidence type="ECO:0000256" key="5">
    <source>
        <dbReference type="ARBA" id="ARBA00022839"/>
    </source>
</evidence>
<dbReference type="SUPFAM" id="SSF116842">
    <property type="entry name" value="XseB-like"/>
    <property type="match status" value="1"/>
</dbReference>
<evidence type="ECO:0000256" key="3">
    <source>
        <dbReference type="ARBA" id="ARBA00022722"/>
    </source>
</evidence>
<name>A0ABS2WUX4_9BACT</name>
<reference evidence="8" key="1">
    <citation type="submission" date="2021-02" db="EMBL/GenBank/DDBJ databases">
        <title>Sulfurospirillum tamanensis sp. nov.</title>
        <authorList>
            <person name="Frolova A."/>
            <person name="Merkel A."/>
            <person name="Slobodkin A."/>
        </authorList>
    </citation>
    <scope>NUCLEOTIDE SEQUENCE</scope>
    <source>
        <strain evidence="8">T05b</strain>
    </source>
</reference>
<keyword evidence="9" id="KW-1185">Reference proteome</keyword>
<comment type="caution">
    <text evidence="8">The sequence shown here is derived from an EMBL/GenBank/DDBJ whole genome shotgun (WGS) entry which is preliminary data.</text>
</comment>